<evidence type="ECO:0000313" key="1">
    <source>
        <dbReference type="EMBL" id="KAL0425183.1"/>
    </source>
</evidence>
<dbReference type="Gene3D" id="3.30.40.10">
    <property type="entry name" value="Zinc/RING finger domain, C3HC4 (zinc finger)"/>
    <property type="match status" value="1"/>
</dbReference>
<dbReference type="InterPro" id="IPR013083">
    <property type="entry name" value="Znf_RING/FYVE/PHD"/>
</dbReference>
<gene>
    <name evidence="1" type="ORF">Sradi_1053100</name>
</gene>
<reference evidence="1" key="1">
    <citation type="submission" date="2020-06" db="EMBL/GenBank/DDBJ databases">
        <authorList>
            <person name="Li T."/>
            <person name="Hu X."/>
            <person name="Zhang T."/>
            <person name="Song X."/>
            <person name="Zhang H."/>
            <person name="Dai N."/>
            <person name="Sheng W."/>
            <person name="Hou X."/>
            <person name="Wei L."/>
        </authorList>
    </citation>
    <scope>NUCLEOTIDE SEQUENCE</scope>
    <source>
        <strain evidence="1">G02</strain>
        <tissue evidence="1">Leaf</tissue>
    </source>
</reference>
<protein>
    <submittedName>
        <fullName evidence="1">Uncharacterized protein</fullName>
    </submittedName>
</protein>
<accession>A0AAW2V826</accession>
<comment type="caution">
    <text evidence="1">The sequence shown here is derived from an EMBL/GenBank/DDBJ whole genome shotgun (WGS) entry which is preliminary data.</text>
</comment>
<name>A0AAW2V826_SESRA</name>
<dbReference type="AlphaFoldDB" id="A0AAW2V826"/>
<reference evidence="1" key="2">
    <citation type="journal article" date="2024" name="Plant">
        <title>Genomic evolution and insights into agronomic trait innovations of Sesamum species.</title>
        <authorList>
            <person name="Miao H."/>
            <person name="Wang L."/>
            <person name="Qu L."/>
            <person name="Liu H."/>
            <person name="Sun Y."/>
            <person name="Le M."/>
            <person name="Wang Q."/>
            <person name="Wei S."/>
            <person name="Zheng Y."/>
            <person name="Lin W."/>
            <person name="Duan Y."/>
            <person name="Cao H."/>
            <person name="Xiong S."/>
            <person name="Wang X."/>
            <person name="Wei L."/>
            <person name="Li C."/>
            <person name="Ma Q."/>
            <person name="Ju M."/>
            <person name="Zhao R."/>
            <person name="Li G."/>
            <person name="Mu C."/>
            <person name="Tian Q."/>
            <person name="Mei H."/>
            <person name="Zhang T."/>
            <person name="Gao T."/>
            <person name="Zhang H."/>
        </authorList>
    </citation>
    <scope>NUCLEOTIDE SEQUENCE</scope>
    <source>
        <strain evidence="1">G02</strain>
    </source>
</reference>
<proteinExistence type="predicted"/>
<sequence>MDIIISALIDSFEGVFPLSDDSYAEELQFQEALEASLILSTTPDQPSSSRHDLTSAPACKICTEEKRKSDMIQLEGCPHSFCPPALPNSSTSSQEIASVCILDRGFNSFIIVWFDLLEFLMEMSRNYNDDNF</sequence>
<dbReference type="EMBL" id="JACGWJ010000004">
    <property type="protein sequence ID" value="KAL0425183.1"/>
    <property type="molecule type" value="Genomic_DNA"/>
</dbReference>
<organism evidence="1">
    <name type="scientific">Sesamum radiatum</name>
    <name type="common">Black benniseed</name>
    <dbReference type="NCBI Taxonomy" id="300843"/>
    <lineage>
        <taxon>Eukaryota</taxon>
        <taxon>Viridiplantae</taxon>
        <taxon>Streptophyta</taxon>
        <taxon>Embryophyta</taxon>
        <taxon>Tracheophyta</taxon>
        <taxon>Spermatophyta</taxon>
        <taxon>Magnoliopsida</taxon>
        <taxon>eudicotyledons</taxon>
        <taxon>Gunneridae</taxon>
        <taxon>Pentapetalae</taxon>
        <taxon>asterids</taxon>
        <taxon>lamiids</taxon>
        <taxon>Lamiales</taxon>
        <taxon>Pedaliaceae</taxon>
        <taxon>Sesamum</taxon>
    </lineage>
</organism>
<dbReference type="SUPFAM" id="SSF57850">
    <property type="entry name" value="RING/U-box"/>
    <property type="match status" value="1"/>
</dbReference>